<dbReference type="InterPro" id="IPR005151">
    <property type="entry name" value="Tail-specific_protease"/>
</dbReference>
<protein>
    <submittedName>
        <fullName evidence="7">Carboxyl-terminal protease</fullName>
    </submittedName>
</protein>
<dbReference type="Pfam" id="PF17820">
    <property type="entry name" value="PDZ_6"/>
    <property type="match status" value="1"/>
</dbReference>
<keyword evidence="8" id="KW-1185">Reference proteome</keyword>
<dbReference type="GO" id="GO:0006508">
    <property type="term" value="P:proteolysis"/>
    <property type="evidence" value="ECO:0007669"/>
    <property type="project" value="UniProtKB-KW"/>
</dbReference>
<dbReference type="InterPro" id="IPR004447">
    <property type="entry name" value="Peptidase_S41A"/>
</dbReference>
<evidence type="ECO:0000256" key="3">
    <source>
        <dbReference type="ARBA" id="ARBA00022801"/>
    </source>
</evidence>
<dbReference type="PROSITE" id="PS50106">
    <property type="entry name" value="PDZ"/>
    <property type="match status" value="1"/>
</dbReference>
<gene>
    <name evidence="7" type="ORF">B9O19_00750</name>
</gene>
<dbReference type="KEGG" id="mpec:B9O19_00750"/>
<dbReference type="InterPro" id="IPR001478">
    <property type="entry name" value="PDZ"/>
</dbReference>
<sequence length="392" mass="42525">MYIKKRVLIVCSVLLIVVTAVLTVGLVNPFGFTNYLDFIKFSTVTNTIKNMYYEDVPMSDYVNSSIEGFAQGTEDAYTNYIYGEEADEYMEDVSGSFDGIGVYIENNIEDNTITVVSAISDTPAEKVGLVSGDKILKVAGVSYTGEQINEAVRNMKGQTGTTVDIEVLKAESGETVSLTVERQHINVKTVKSKIIDGTNIGYISISQFIESTGDDFNKALSKLTSDGAKSLVLDLRNNPGGYIEAAVDVASNFVKSGEDVVYTLDKKGNREDYKSNGKQYYIPVTVLINQGSASASEIVTGALKDYGLAHVIGEKSYGKGIVQSVFGLGDGIVSVTIARYYTPNGTCIHKLGIEPDETVPMELNKYANLDNLTLEEDEQLSAAVNYLNSVSK</sequence>
<dbReference type="RefSeq" id="WP_102365182.1">
    <property type="nucleotide sequence ID" value="NZ_CP020991.1"/>
</dbReference>
<dbReference type="PANTHER" id="PTHR32060">
    <property type="entry name" value="TAIL-SPECIFIC PROTEASE"/>
    <property type="match status" value="1"/>
</dbReference>
<dbReference type="AlphaFoldDB" id="A0A2K9P0Z3"/>
<dbReference type="GO" id="GO:0008236">
    <property type="term" value="F:serine-type peptidase activity"/>
    <property type="evidence" value="ECO:0007669"/>
    <property type="project" value="UniProtKB-KW"/>
</dbReference>
<dbReference type="SMART" id="SM00245">
    <property type="entry name" value="TSPc"/>
    <property type="match status" value="1"/>
</dbReference>
<dbReference type="Proteomes" id="UP000235589">
    <property type="component" value="Chromosome"/>
</dbReference>
<evidence type="ECO:0000256" key="5">
    <source>
        <dbReference type="RuleBase" id="RU004404"/>
    </source>
</evidence>
<dbReference type="GeneID" id="98062174"/>
<evidence type="ECO:0000256" key="2">
    <source>
        <dbReference type="ARBA" id="ARBA00022670"/>
    </source>
</evidence>
<dbReference type="SUPFAM" id="SSF52096">
    <property type="entry name" value="ClpP/crotonase"/>
    <property type="match status" value="1"/>
</dbReference>
<dbReference type="InterPro" id="IPR041489">
    <property type="entry name" value="PDZ_6"/>
</dbReference>
<keyword evidence="2 5" id="KW-0645">Protease</keyword>
<comment type="similarity">
    <text evidence="1 5">Belongs to the peptidase S41A family.</text>
</comment>
<dbReference type="Gene3D" id="3.30.750.44">
    <property type="match status" value="1"/>
</dbReference>
<dbReference type="InterPro" id="IPR029045">
    <property type="entry name" value="ClpP/crotonase-like_dom_sf"/>
</dbReference>
<keyword evidence="3 5" id="KW-0378">Hydrolase</keyword>
<dbReference type="Pfam" id="PF03572">
    <property type="entry name" value="Peptidase_S41"/>
    <property type="match status" value="1"/>
</dbReference>
<dbReference type="GO" id="GO:0030288">
    <property type="term" value="C:outer membrane-bounded periplasmic space"/>
    <property type="evidence" value="ECO:0007669"/>
    <property type="project" value="TreeGrafter"/>
</dbReference>
<dbReference type="OrthoDB" id="9812068at2"/>
<reference evidence="7 8" key="1">
    <citation type="submission" date="2017-04" db="EMBL/GenBank/DDBJ databases">
        <title>Monoglobus pectinilyticus 14 draft genome.</title>
        <authorList>
            <person name="Kim C."/>
            <person name="Rosendale D.I."/>
            <person name="Kelly W.J."/>
            <person name="Tannock G.W."/>
            <person name="Patchett M.L."/>
            <person name="Jordens J.Z."/>
        </authorList>
    </citation>
    <scope>NUCLEOTIDE SEQUENCE [LARGE SCALE GENOMIC DNA]</scope>
    <source>
        <strain evidence="7 8">14</strain>
    </source>
</reference>
<proteinExistence type="inferred from homology"/>
<dbReference type="EMBL" id="CP020991">
    <property type="protein sequence ID" value="AUO18933.1"/>
    <property type="molecule type" value="Genomic_DNA"/>
</dbReference>
<organism evidence="7 8">
    <name type="scientific">Monoglobus pectinilyticus</name>
    <dbReference type="NCBI Taxonomy" id="1981510"/>
    <lineage>
        <taxon>Bacteria</taxon>
        <taxon>Bacillati</taxon>
        <taxon>Bacillota</taxon>
        <taxon>Clostridia</taxon>
        <taxon>Monoglobales</taxon>
        <taxon>Monoglobaceae</taxon>
        <taxon>Monoglobus</taxon>
    </lineage>
</organism>
<evidence type="ECO:0000256" key="4">
    <source>
        <dbReference type="ARBA" id="ARBA00022825"/>
    </source>
</evidence>
<dbReference type="NCBIfam" id="TIGR00225">
    <property type="entry name" value="prc"/>
    <property type="match status" value="1"/>
</dbReference>
<keyword evidence="4 5" id="KW-0720">Serine protease</keyword>
<dbReference type="Gene3D" id="3.90.226.10">
    <property type="entry name" value="2-enoyl-CoA Hydratase, Chain A, domain 1"/>
    <property type="match status" value="1"/>
</dbReference>
<dbReference type="InterPro" id="IPR036034">
    <property type="entry name" value="PDZ_sf"/>
</dbReference>
<name>A0A2K9P0Z3_9FIRM</name>
<dbReference type="SMART" id="SM00228">
    <property type="entry name" value="PDZ"/>
    <property type="match status" value="1"/>
</dbReference>
<dbReference type="CDD" id="cd07560">
    <property type="entry name" value="Peptidase_S41_CPP"/>
    <property type="match status" value="1"/>
</dbReference>
<evidence type="ECO:0000313" key="8">
    <source>
        <dbReference type="Proteomes" id="UP000235589"/>
    </source>
</evidence>
<dbReference type="GO" id="GO:0007165">
    <property type="term" value="P:signal transduction"/>
    <property type="evidence" value="ECO:0007669"/>
    <property type="project" value="TreeGrafter"/>
</dbReference>
<dbReference type="Gene3D" id="2.30.42.10">
    <property type="match status" value="1"/>
</dbReference>
<accession>A0A2K9P0Z3</accession>
<feature type="domain" description="PDZ" evidence="6">
    <location>
        <begin position="86"/>
        <end position="156"/>
    </location>
</feature>
<evidence type="ECO:0000256" key="1">
    <source>
        <dbReference type="ARBA" id="ARBA00009179"/>
    </source>
</evidence>
<dbReference type="CDD" id="cd06782">
    <property type="entry name" value="cpPDZ_CPP-like"/>
    <property type="match status" value="1"/>
</dbReference>
<evidence type="ECO:0000313" key="7">
    <source>
        <dbReference type="EMBL" id="AUO18933.1"/>
    </source>
</evidence>
<dbReference type="GO" id="GO:0004175">
    <property type="term" value="F:endopeptidase activity"/>
    <property type="evidence" value="ECO:0007669"/>
    <property type="project" value="TreeGrafter"/>
</dbReference>
<evidence type="ECO:0000259" key="6">
    <source>
        <dbReference type="PROSITE" id="PS50106"/>
    </source>
</evidence>
<dbReference type="SUPFAM" id="SSF50156">
    <property type="entry name" value="PDZ domain-like"/>
    <property type="match status" value="1"/>
</dbReference>
<dbReference type="PANTHER" id="PTHR32060:SF30">
    <property type="entry name" value="CARBOXY-TERMINAL PROCESSING PROTEASE CTPA"/>
    <property type="match status" value="1"/>
</dbReference>